<feature type="chain" id="PRO_5022834819" evidence="5">
    <location>
        <begin position="29"/>
        <end position="665"/>
    </location>
</feature>
<dbReference type="PANTHER" id="PTHR37423:SF2">
    <property type="entry name" value="MEMBRANE-BOUND LYTIC MUREIN TRANSGLYCOSYLASE C"/>
    <property type="match status" value="1"/>
</dbReference>
<dbReference type="SUPFAM" id="SSF53955">
    <property type="entry name" value="Lysozyme-like"/>
    <property type="match status" value="1"/>
</dbReference>
<gene>
    <name evidence="7" type="ORF">FLP30_11815</name>
</gene>
<dbReference type="InterPro" id="IPR008939">
    <property type="entry name" value="Lytic_TGlycosylase_superhlx_U"/>
</dbReference>
<dbReference type="AlphaFoldDB" id="A0A5C1YPP0"/>
<dbReference type="InterPro" id="IPR023346">
    <property type="entry name" value="Lysozyme-like_dom_sf"/>
</dbReference>
<evidence type="ECO:0000256" key="2">
    <source>
        <dbReference type="ARBA" id="ARBA00009387"/>
    </source>
</evidence>
<accession>A0A5C1YPP0</accession>
<feature type="domain" description="Transglycosylase SLT" evidence="6">
    <location>
        <begin position="517"/>
        <end position="623"/>
    </location>
</feature>
<dbReference type="Proteomes" id="UP000324536">
    <property type="component" value="Chromosome"/>
</dbReference>
<dbReference type="EMBL" id="CP043506">
    <property type="protein sequence ID" value="QEO18314.1"/>
    <property type="molecule type" value="Genomic_DNA"/>
</dbReference>
<dbReference type="SUPFAM" id="SSF48435">
    <property type="entry name" value="Bacterial muramidases"/>
    <property type="match status" value="1"/>
</dbReference>
<evidence type="ECO:0000256" key="1">
    <source>
        <dbReference type="ARBA" id="ARBA00007734"/>
    </source>
</evidence>
<feature type="signal peptide" evidence="5">
    <location>
        <begin position="1"/>
        <end position="28"/>
    </location>
</feature>
<name>A0A5C1YPP0_9PROT</name>
<dbReference type="PROSITE" id="PS00922">
    <property type="entry name" value="TRANSGLYCOSYLASE"/>
    <property type="match status" value="1"/>
</dbReference>
<comment type="similarity">
    <text evidence="2">Belongs to the virb1 family.</text>
</comment>
<keyword evidence="3 5" id="KW-0732">Signal</keyword>
<dbReference type="KEGG" id="acek:FLP30_11815"/>
<evidence type="ECO:0000256" key="3">
    <source>
        <dbReference type="ARBA" id="ARBA00022729"/>
    </source>
</evidence>
<proteinExistence type="inferred from homology"/>
<dbReference type="GO" id="GO:0004553">
    <property type="term" value="F:hydrolase activity, hydrolyzing O-glycosyl compounds"/>
    <property type="evidence" value="ECO:0007669"/>
    <property type="project" value="InterPro"/>
</dbReference>
<organism evidence="7 8">
    <name type="scientific">Acetobacter vaccinii</name>
    <dbReference type="NCBI Taxonomy" id="2592655"/>
    <lineage>
        <taxon>Bacteria</taxon>
        <taxon>Pseudomonadati</taxon>
        <taxon>Pseudomonadota</taxon>
        <taxon>Alphaproteobacteria</taxon>
        <taxon>Acetobacterales</taxon>
        <taxon>Acetobacteraceae</taxon>
        <taxon>Acetobacter</taxon>
    </lineage>
</organism>
<comment type="similarity">
    <text evidence="1">Belongs to the transglycosylase Slt family.</text>
</comment>
<protein>
    <submittedName>
        <fullName evidence="7">Transglycosylase SLT domain-containing protein</fullName>
    </submittedName>
</protein>
<dbReference type="CDD" id="cd13401">
    <property type="entry name" value="Slt70-like"/>
    <property type="match status" value="1"/>
</dbReference>
<dbReference type="GO" id="GO:0000270">
    <property type="term" value="P:peptidoglycan metabolic process"/>
    <property type="evidence" value="ECO:0007669"/>
    <property type="project" value="InterPro"/>
</dbReference>
<evidence type="ECO:0000313" key="7">
    <source>
        <dbReference type="EMBL" id="QEO18314.1"/>
    </source>
</evidence>
<sequence>MTAFFPTYRRRVAVAVSLAALTLGGCSAPSVGQEADTPPVDGAGGESPASDSLPQSGGGVSSASLKDRLAQWLLLVGPQHATAQDYADFLTQSPVWPRRQLIAARMEQALATETDQAVLARLCQSQKLANGRALAQCHNHLPADRALFARLQAEATQAWINGNDAPVAVAALTEAFPTAITPDASWKRFERQESAGQVDAARRTLIYLAPERQALGEAMLAFRAGDPSAEALASALPSSLRATPALVLDHARWLRKAKQYDAAIALWKSTGVEMERRTHASAFWHERDTLARELLQQSRPADAFMVANDTVATGANRLDAQFLSGWIALRKMQDPATAQEFFKPLTLSSSLLTRSRGYYWLGRALVQSGDMAAAQAAWQSAAALPTTFYGQMAAASLDGQQTVLLDQPYISKSMRQRLQTALAAQPSISDGGRLATDDLAQAARLLVDQGDRPHARDFLAMLLRRNSDTAGLEDVSGLADSLGLQDIAVAAARLGGKDGTLLLRSGWPAPYTPPASALPPGFVLGLMRQESSFNPDAVSSSNAIGLMQLKPSTAADMLHLAGLPASAATATGLRNPENNMQLGTAYLQHMQDRFGPVMPYMAAAYNAGPGRMGRWLETAGNPAQGHATDSEMIDWIEGIPFSETRNYVQRVWENMTVYVVLGKLT</sequence>
<dbReference type="Gene3D" id="1.25.20.10">
    <property type="entry name" value="Bacterial muramidases"/>
    <property type="match status" value="1"/>
</dbReference>
<feature type="region of interest" description="Disordered" evidence="4">
    <location>
        <begin position="29"/>
        <end position="62"/>
    </location>
</feature>
<reference evidence="7 8" key="1">
    <citation type="submission" date="2019-09" db="EMBL/GenBank/DDBJ databases">
        <title>Genome sequencing of strain KACC 21233.</title>
        <authorList>
            <person name="Heo J."/>
            <person name="Kim S.-J."/>
            <person name="Kim J.-S."/>
            <person name="Hong S.-B."/>
            <person name="Kwon S.-W."/>
        </authorList>
    </citation>
    <scope>NUCLEOTIDE SEQUENCE [LARGE SCALE GENOMIC DNA]</scope>
    <source>
        <strain evidence="7 8">KACC 21233</strain>
    </source>
</reference>
<evidence type="ECO:0000259" key="6">
    <source>
        <dbReference type="Pfam" id="PF01464"/>
    </source>
</evidence>
<dbReference type="OrthoDB" id="9815002at2"/>
<dbReference type="GO" id="GO:0008933">
    <property type="term" value="F:peptidoglycan lytic transglycosylase activity"/>
    <property type="evidence" value="ECO:0007669"/>
    <property type="project" value="InterPro"/>
</dbReference>
<evidence type="ECO:0000256" key="5">
    <source>
        <dbReference type="SAM" id="SignalP"/>
    </source>
</evidence>
<dbReference type="GO" id="GO:0016020">
    <property type="term" value="C:membrane"/>
    <property type="evidence" value="ECO:0007669"/>
    <property type="project" value="InterPro"/>
</dbReference>
<dbReference type="InterPro" id="IPR008258">
    <property type="entry name" value="Transglycosylase_SLT_dom_1"/>
</dbReference>
<dbReference type="GO" id="GO:0042597">
    <property type="term" value="C:periplasmic space"/>
    <property type="evidence" value="ECO:0007669"/>
    <property type="project" value="InterPro"/>
</dbReference>
<dbReference type="PANTHER" id="PTHR37423">
    <property type="entry name" value="SOLUBLE LYTIC MUREIN TRANSGLYCOSYLASE-RELATED"/>
    <property type="match status" value="1"/>
</dbReference>
<dbReference type="RefSeq" id="WP_149279976.1">
    <property type="nucleotide sequence ID" value="NZ_CP043506.1"/>
</dbReference>
<keyword evidence="8" id="KW-1185">Reference proteome</keyword>
<dbReference type="Gene3D" id="1.10.530.10">
    <property type="match status" value="1"/>
</dbReference>
<dbReference type="InterPro" id="IPR000189">
    <property type="entry name" value="Transglyc_AS"/>
</dbReference>
<evidence type="ECO:0000313" key="8">
    <source>
        <dbReference type="Proteomes" id="UP000324536"/>
    </source>
</evidence>
<dbReference type="Pfam" id="PF01464">
    <property type="entry name" value="SLT"/>
    <property type="match status" value="1"/>
</dbReference>
<evidence type="ECO:0000256" key="4">
    <source>
        <dbReference type="SAM" id="MobiDB-lite"/>
    </source>
</evidence>